<protein>
    <submittedName>
        <fullName evidence="1">Uncharacterized protein</fullName>
    </submittedName>
</protein>
<proteinExistence type="predicted"/>
<sequence length="89" mass="9962">SSLLDPETFLREARNAGVTENIACPEAATLTTRNEQYNICQSNETANQGCCSCQGTCRCSCEEIRRCSCQETCRCSYPYDALKTFWKNA</sequence>
<dbReference type="EMBL" id="CAJOBJ010362896">
    <property type="protein sequence ID" value="CAF5219247.1"/>
    <property type="molecule type" value="Genomic_DNA"/>
</dbReference>
<dbReference type="AlphaFoldDB" id="A0A8S3JGY9"/>
<evidence type="ECO:0000313" key="1">
    <source>
        <dbReference type="EMBL" id="CAF5219247.1"/>
    </source>
</evidence>
<organism evidence="1 2">
    <name type="scientific">Rotaria magnacalcarata</name>
    <dbReference type="NCBI Taxonomy" id="392030"/>
    <lineage>
        <taxon>Eukaryota</taxon>
        <taxon>Metazoa</taxon>
        <taxon>Spiralia</taxon>
        <taxon>Gnathifera</taxon>
        <taxon>Rotifera</taxon>
        <taxon>Eurotatoria</taxon>
        <taxon>Bdelloidea</taxon>
        <taxon>Philodinida</taxon>
        <taxon>Philodinidae</taxon>
        <taxon>Rotaria</taxon>
    </lineage>
</organism>
<dbReference type="Proteomes" id="UP000681720">
    <property type="component" value="Unassembled WGS sequence"/>
</dbReference>
<accession>A0A8S3JGY9</accession>
<name>A0A8S3JGY9_9BILA</name>
<reference evidence="1" key="1">
    <citation type="submission" date="2021-02" db="EMBL/GenBank/DDBJ databases">
        <authorList>
            <person name="Nowell W R."/>
        </authorList>
    </citation>
    <scope>NUCLEOTIDE SEQUENCE</scope>
</reference>
<gene>
    <name evidence="1" type="ORF">GIL414_LOCUS83381</name>
</gene>
<comment type="caution">
    <text evidence="1">The sequence shown here is derived from an EMBL/GenBank/DDBJ whole genome shotgun (WGS) entry which is preliminary data.</text>
</comment>
<feature type="non-terminal residue" evidence="1">
    <location>
        <position position="89"/>
    </location>
</feature>
<evidence type="ECO:0000313" key="2">
    <source>
        <dbReference type="Proteomes" id="UP000681720"/>
    </source>
</evidence>